<evidence type="ECO:0000313" key="2">
    <source>
        <dbReference type="Proteomes" id="UP001549086"/>
    </source>
</evidence>
<organism evidence="1 2">
    <name type="scientific">Bartonella silvatica</name>
    <dbReference type="NCBI Taxonomy" id="357760"/>
    <lineage>
        <taxon>Bacteria</taxon>
        <taxon>Pseudomonadati</taxon>
        <taxon>Pseudomonadota</taxon>
        <taxon>Alphaproteobacteria</taxon>
        <taxon>Hyphomicrobiales</taxon>
        <taxon>Bartonellaceae</taxon>
        <taxon>Bartonella</taxon>
    </lineage>
</organism>
<accession>A0ABV2HG36</accession>
<protein>
    <submittedName>
        <fullName evidence="1">Uncharacterized protein</fullName>
    </submittedName>
</protein>
<reference evidence="1 2" key="1">
    <citation type="submission" date="2024-06" db="EMBL/GenBank/DDBJ databases">
        <title>Genomic Encyclopedia of Type Strains, Phase IV (KMG-IV): sequencing the most valuable type-strain genomes for metagenomic binning, comparative biology and taxonomic classification.</title>
        <authorList>
            <person name="Goeker M."/>
        </authorList>
    </citation>
    <scope>NUCLEOTIDE SEQUENCE [LARGE SCALE GENOMIC DNA]</scope>
    <source>
        <strain evidence="1 2">DSM 23649</strain>
    </source>
</reference>
<evidence type="ECO:0000313" key="1">
    <source>
        <dbReference type="EMBL" id="MET3589488.1"/>
    </source>
</evidence>
<comment type="caution">
    <text evidence="1">The sequence shown here is derived from an EMBL/GenBank/DDBJ whole genome shotgun (WGS) entry which is preliminary data.</text>
</comment>
<name>A0ABV2HG36_9HYPH</name>
<proteinExistence type="predicted"/>
<dbReference type="RefSeq" id="WP_354189097.1">
    <property type="nucleotide sequence ID" value="NZ_JBEPLI010000003.1"/>
</dbReference>
<keyword evidence="2" id="KW-1185">Reference proteome</keyword>
<dbReference type="Proteomes" id="UP001549086">
    <property type="component" value="Unassembled WGS sequence"/>
</dbReference>
<gene>
    <name evidence="1" type="ORF">ABID23_000570</name>
</gene>
<sequence>MARNRSNMYWRAVSYYLSQSVSTISPSIEFMPIDSLQKINIRNTSKLKFYERFGLGVEPNLTMEESTKWLNALSGSEKSVA</sequence>
<dbReference type="EMBL" id="JBEPLI010000003">
    <property type="protein sequence ID" value="MET3589488.1"/>
    <property type="molecule type" value="Genomic_DNA"/>
</dbReference>